<accession>A0ACB9IJJ3</accession>
<dbReference type="Proteomes" id="UP001056120">
    <property type="component" value="Linkage Group LG08"/>
</dbReference>
<keyword evidence="2" id="KW-1185">Reference proteome</keyword>
<gene>
    <name evidence="1" type="ORF">L1987_24131</name>
</gene>
<evidence type="ECO:0000313" key="1">
    <source>
        <dbReference type="EMBL" id="KAI3808184.1"/>
    </source>
</evidence>
<comment type="caution">
    <text evidence="1">The sequence shown here is derived from an EMBL/GenBank/DDBJ whole genome shotgun (WGS) entry which is preliminary data.</text>
</comment>
<dbReference type="EMBL" id="CM042025">
    <property type="protein sequence ID" value="KAI3808184.1"/>
    <property type="molecule type" value="Genomic_DNA"/>
</dbReference>
<protein>
    <submittedName>
        <fullName evidence="1">Uncharacterized protein</fullName>
    </submittedName>
</protein>
<reference evidence="2" key="1">
    <citation type="journal article" date="2022" name="Mol. Ecol. Resour.">
        <title>The genomes of chicory, endive, great burdock and yacon provide insights into Asteraceae palaeo-polyploidization history and plant inulin production.</title>
        <authorList>
            <person name="Fan W."/>
            <person name="Wang S."/>
            <person name="Wang H."/>
            <person name="Wang A."/>
            <person name="Jiang F."/>
            <person name="Liu H."/>
            <person name="Zhao H."/>
            <person name="Xu D."/>
            <person name="Zhang Y."/>
        </authorList>
    </citation>
    <scope>NUCLEOTIDE SEQUENCE [LARGE SCALE GENOMIC DNA]</scope>
    <source>
        <strain evidence="2">cv. Yunnan</strain>
    </source>
</reference>
<proteinExistence type="predicted"/>
<name>A0ACB9IJJ3_9ASTR</name>
<sequence length="241" mass="27666">MGKGRSESGNIVPKELIKIFDEVCFINFSVKDLEVLAERYCVYTDEWTKLLASKYDKVIKFCLDYKKKMEAKDQVLILQVFCALVSAQEKAPAYLAREKHVFLEKMKPESKPVAKSRVPEKIRPKEVHVGESSSSVSYRVKIPYMREYSEKRSCFYCGLVGHIRIAYPHNAKGNRHVTPGKVRTHGKPYVNPNVVKPHDTPKGNSKSETEVDKGSFSQVFFKIERESADEQDEDYSVFDDI</sequence>
<organism evidence="1 2">
    <name type="scientific">Smallanthus sonchifolius</name>
    <dbReference type="NCBI Taxonomy" id="185202"/>
    <lineage>
        <taxon>Eukaryota</taxon>
        <taxon>Viridiplantae</taxon>
        <taxon>Streptophyta</taxon>
        <taxon>Embryophyta</taxon>
        <taxon>Tracheophyta</taxon>
        <taxon>Spermatophyta</taxon>
        <taxon>Magnoliopsida</taxon>
        <taxon>eudicotyledons</taxon>
        <taxon>Gunneridae</taxon>
        <taxon>Pentapetalae</taxon>
        <taxon>asterids</taxon>
        <taxon>campanulids</taxon>
        <taxon>Asterales</taxon>
        <taxon>Asteraceae</taxon>
        <taxon>Asteroideae</taxon>
        <taxon>Heliantheae alliance</taxon>
        <taxon>Millerieae</taxon>
        <taxon>Smallanthus</taxon>
    </lineage>
</organism>
<reference evidence="1 2" key="2">
    <citation type="journal article" date="2022" name="Mol. Ecol. Resour.">
        <title>The genomes of chicory, endive, great burdock and yacon provide insights into Asteraceae paleo-polyploidization history and plant inulin production.</title>
        <authorList>
            <person name="Fan W."/>
            <person name="Wang S."/>
            <person name="Wang H."/>
            <person name="Wang A."/>
            <person name="Jiang F."/>
            <person name="Liu H."/>
            <person name="Zhao H."/>
            <person name="Xu D."/>
            <person name="Zhang Y."/>
        </authorList>
    </citation>
    <scope>NUCLEOTIDE SEQUENCE [LARGE SCALE GENOMIC DNA]</scope>
    <source>
        <strain evidence="2">cv. Yunnan</strain>
        <tissue evidence="1">Leaves</tissue>
    </source>
</reference>
<evidence type="ECO:0000313" key="2">
    <source>
        <dbReference type="Proteomes" id="UP001056120"/>
    </source>
</evidence>